<organism evidence="3 4">
    <name type="scientific">Ectothiorhodospira magna</name>
    <dbReference type="NCBI Taxonomy" id="867345"/>
    <lineage>
        <taxon>Bacteria</taxon>
        <taxon>Pseudomonadati</taxon>
        <taxon>Pseudomonadota</taxon>
        <taxon>Gammaproteobacteria</taxon>
        <taxon>Chromatiales</taxon>
        <taxon>Ectothiorhodospiraceae</taxon>
        <taxon>Ectothiorhodospira</taxon>
    </lineage>
</organism>
<dbReference type="OrthoDB" id="8595817at2"/>
<dbReference type="Pfam" id="PF25583">
    <property type="entry name" value="WCX"/>
    <property type="match status" value="1"/>
</dbReference>
<dbReference type="Proteomes" id="UP000199496">
    <property type="component" value="Unassembled WGS sequence"/>
</dbReference>
<accession>A0A1H9C7X5</accession>
<dbReference type="Pfam" id="PF13280">
    <property type="entry name" value="WYL"/>
    <property type="match status" value="1"/>
</dbReference>
<keyword evidence="4" id="KW-1185">Reference proteome</keyword>
<dbReference type="InterPro" id="IPR057727">
    <property type="entry name" value="WCX_dom"/>
</dbReference>
<dbReference type="GO" id="GO:0003677">
    <property type="term" value="F:DNA binding"/>
    <property type="evidence" value="ECO:0007669"/>
    <property type="project" value="UniProtKB-KW"/>
</dbReference>
<reference evidence="3 4" key="1">
    <citation type="submission" date="2016-10" db="EMBL/GenBank/DDBJ databases">
        <authorList>
            <person name="de Groot N.N."/>
        </authorList>
    </citation>
    <scope>NUCLEOTIDE SEQUENCE [LARGE SCALE GENOMIC DNA]</scope>
    <source>
        <strain evidence="3 4">B7-7</strain>
    </source>
</reference>
<name>A0A1H9C7X5_9GAMM</name>
<dbReference type="PANTHER" id="PTHR34580:SF1">
    <property type="entry name" value="PROTEIN PAFC"/>
    <property type="match status" value="1"/>
</dbReference>
<proteinExistence type="predicted"/>
<protein>
    <submittedName>
        <fullName evidence="3">Predicted DNA-binding transcriptional regulator YafY, contains an HTH and WYL domains</fullName>
    </submittedName>
</protein>
<dbReference type="AlphaFoldDB" id="A0A1H9C7X5"/>
<evidence type="ECO:0000313" key="3">
    <source>
        <dbReference type="EMBL" id="SEP96768.1"/>
    </source>
</evidence>
<dbReference type="InterPro" id="IPR051534">
    <property type="entry name" value="CBASS_pafABC_assoc_protein"/>
</dbReference>
<feature type="domain" description="WYL" evidence="1">
    <location>
        <begin position="162"/>
        <end position="230"/>
    </location>
</feature>
<dbReference type="InterPro" id="IPR026881">
    <property type="entry name" value="WYL_dom"/>
</dbReference>
<dbReference type="STRING" id="867345.SAMN05421693_11272"/>
<keyword evidence="3" id="KW-0238">DNA-binding</keyword>
<dbReference type="EMBL" id="FOFO01000012">
    <property type="protein sequence ID" value="SEP96768.1"/>
    <property type="molecule type" value="Genomic_DNA"/>
</dbReference>
<evidence type="ECO:0000313" key="4">
    <source>
        <dbReference type="Proteomes" id="UP000199496"/>
    </source>
</evidence>
<dbReference type="RefSeq" id="WP_090206145.1">
    <property type="nucleotide sequence ID" value="NZ_FOFO01000012.1"/>
</dbReference>
<feature type="domain" description="WCX" evidence="2">
    <location>
        <begin position="259"/>
        <end position="333"/>
    </location>
</feature>
<dbReference type="PROSITE" id="PS52050">
    <property type="entry name" value="WYL"/>
    <property type="match status" value="1"/>
</dbReference>
<evidence type="ECO:0000259" key="2">
    <source>
        <dbReference type="Pfam" id="PF25583"/>
    </source>
</evidence>
<gene>
    <name evidence="3" type="ORF">SAMN05421693_11272</name>
</gene>
<sequence>MRDETLYRYLMILQLLPRHPATITAKEITQKLESQGFTKVSQRTIERNLASLSRHFNIIVMDEDSKPFQWCWQADAKAFQIPGLNTTAALITLMAWEYLRIILPDSQMEEIKTLQEQARASLEQAPHPWQSSMHDIDQWVRQKTAVIDVHPLQPARSVNLDVIKAVHEALFRDRLLKIDYRKALAAESKESLVTPLALVMRGQVTYLVVHYDGYDEPRILALQRIERAEVQDQAGQRGDFDLERYLAGHHFEFGDYGEIELELWVSEFMTQILRETPLNETQRIFPDPDDPDSYLLTARIRDTLTLRQWIRSQGADIVVLGPEQTRQAIAEEVMILNECYSS</sequence>
<dbReference type="PANTHER" id="PTHR34580">
    <property type="match status" value="1"/>
</dbReference>
<evidence type="ECO:0000259" key="1">
    <source>
        <dbReference type="Pfam" id="PF13280"/>
    </source>
</evidence>